<sequence>MILGKQLVAGRRGPFASAYVPFYGPDSSRVTNSGVKDTLVRTAHCYHGFTDSRIDTRDRGFCPSFPGRFCSCRGWISSADKWWQVDQVAIRVPLRHSVHRVLTFYFICYWAGNLEQQTWIRNF</sequence>
<reference evidence="1 2" key="1">
    <citation type="submission" date="2013-11" db="EMBL/GenBank/DDBJ databases">
        <title>Opisthorchis viverrini - life in the bile duct.</title>
        <authorList>
            <person name="Young N.D."/>
            <person name="Nagarajan N."/>
            <person name="Lin S.J."/>
            <person name="Korhonen P.K."/>
            <person name="Jex A.R."/>
            <person name="Hall R.S."/>
            <person name="Safavi-Hemami H."/>
            <person name="Kaewkong W."/>
            <person name="Bertrand D."/>
            <person name="Gao S."/>
            <person name="Seet Q."/>
            <person name="Wongkham S."/>
            <person name="Teh B.T."/>
            <person name="Wongkham C."/>
            <person name="Intapan P.M."/>
            <person name="Maleewong W."/>
            <person name="Yang X."/>
            <person name="Hu M."/>
            <person name="Wang Z."/>
            <person name="Hofmann A."/>
            <person name="Sternberg P.W."/>
            <person name="Tan P."/>
            <person name="Wang J."/>
            <person name="Gasser R.B."/>
        </authorList>
    </citation>
    <scope>NUCLEOTIDE SEQUENCE [LARGE SCALE GENOMIC DNA]</scope>
</reference>
<keyword evidence="2" id="KW-1185">Reference proteome</keyword>
<gene>
    <name evidence="1" type="ORF">T265_08767</name>
</gene>
<dbReference type="GeneID" id="20322946"/>
<evidence type="ECO:0000313" key="1">
    <source>
        <dbReference type="EMBL" id="KER23320.1"/>
    </source>
</evidence>
<dbReference type="EMBL" id="KL596854">
    <property type="protein sequence ID" value="KER23320.1"/>
    <property type="molecule type" value="Genomic_DNA"/>
</dbReference>
<dbReference type="AlphaFoldDB" id="A0A074ZJ00"/>
<dbReference type="RefSeq" id="XP_009172923.1">
    <property type="nucleotide sequence ID" value="XM_009174659.1"/>
</dbReference>
<organism evidence="1 2">
    <name type="scientific">Opisthorchis viverrini</name>
    <name type="common">Southeast Asian liver fluke</name>
    <dbReference type="NCBI Taxonomy" id="6198"/>
    <lineage>
        <taxon>Eukaryota</taxon>
        <taxon>Metazoa</taxon>
        <taxon>Spiralia</taxon>
        <taxon>Lophotrochozoa</taxon>
        <taxon>Platyhelminthes</taxon>
        <taxon>Trematoda</taxon>
        <taxon>Digenea</taxon>
        <taxon>Opisthorchiida</taxon>
        <taxon>Opisthorchiata</taxon>
        <taxon>Opisthorchiidae</taxon>
        <taxon>Opisthorchis</taxon>
    </lineage>
</organism>
<evidence type="ECO:0000313" key="2">
    <source>
        <dbReference type="Proteomes" id="UP000054324"/>
    </source>
</evidence>
<dbReference type="KEGG" id="ovi:T265_08767"/>
<protein>
    <submittedName>
        <fullName evidence="1">Uncharacterized protein</fullName>
    </submittedName>
</protein>
<proteinExistence type="predicted"/>
<accession>A0A074ZJ00</accession>
<dbReference type="CTD" id="20322946"/>
<name>A0A074ZJ00_OPIVI</name>
<dbReference type="Proteomes" id="UP000054324">
    <property type="component" value="Unassembled WGS sequence"/>
</dbReference>